<dbReference type="Proteomes" id="UP000542813">
    <property type="component" value="Unassembled WGS sequence"/>
</dbReference>
<comment type="catalytic activity">
    <reaction evidence="2">
        <text>oxidized coenzyme F420-(gamma-L-Glu)(n) + a quinol + H(+) = reduced coenzyme F420-(gamma-L-Glu)(n) + a quinone</text>
        <dbReference type="Rhea" id="RHEA:39663"/>
        <dbReference type="Rhea" id="RHEA-COMP:12939"/>
        <dbReference type="Rhea" id="RHEA-COMP:14378"/>
        <dbReference type="ChEBI" id="CHEBI:15378"/>
        <dbReference type="ChEBI" id="CHEBI:24646"/>
        <dbReference type="ChEBI" id="CHEBI:132124"/>
        <dbReference type="ChEBI" id="CHEBI:133980"/>
        <dbReference type="ChEBI" id="CHEBI:139511"/>
    </reaction>
</comment>
<dbReference type="GO" id="GO:0070967">
    <property type="term" value="F:coenzyme F420 binding"/>
    <property type="evidence" value="ECO:0007669"/>
    <property type="project" value="TreeGrafter"/>
</dbReference>
<evidence type="ECO:0000313" key="3">
    <source>
        <dbReference type="EMBL" id="MBB5790691.1"/>
    </source>
</evidence>
<dbReference type="GO" id="GO:0016491">
    <property type="term" value="F:oxidoreductase activity"/>
    <property type="evidence" value="ECO:0007669"/>
    <property type="project" value="InterPro"/>
</dbReference>
<dbReference type="AlphaFoldDB" id="A0A7W9LNW1"/>
<name>A0A7W9LNW1_9ACTN</name>
<organism evidence="3 4">
    <name type="scientific">Jiangella mangrovi</name>
    <dbReference type="NCBI Taxonomy" id="1524084"/>
    <lineage>
        <taxon>Bacteria</taxon>
        <taxon>Bacillati</taxon>
        <taxon>Actinomycetota</taxon>
        <taxon>Actinomycetes</taxon>
        <taxon>Jiangellales</taxon>
        <taxon>Jiangellaceae</taxon>
        <taxon>Jiangella</taxon>
    </lineage>
</organism>
<comment type="similarity">
    <text evidence="1">Belongs to the F420H(2)-dependent quinone reductase family.</text>
</comment>
<comment type="caution">
    <text evidence="3">The sequence shown here is derived from an EMBL/GenBank/DDBJ whole genome shotgun (WGS) entry which is preliminary data.</text>
</comment>
<evidence type="ECO:0000313" key="4">
    <source>
        <dbReference type="Proteomes" id="UP000542813"/>
    </source>
</evidence>
<reference evidence="3 4" key="1">
    <citation type="submission" date="2020-08" db="EMBL/GenBank/DDBJ databases">
        <title>Sequencing the genomes of 1000 actinobacteria strains.</title>
        <authorList>
            <person name="Klenk H.-P."/>
        </authorList>
    </citation>
    <scope>NUCLEOTIDE SEQUENCE [LARGE SCALE GENOMIC DNA]</scope>
    <source>
        <strain evidence="3 4">DSM 102122</strain>
    </source>
</reference>
<proteinExistence type="inferred from homology"/>
<dbReference type="EMBL" id="JACHMM010000001">
    <property type="protein sequence ID" value="MBB5790691.1"/>
    <property type="molecule type" value="Genomic_DNA"/>
</dbReference>
<accession>A0A7W9LNW1</accession>
<dbReference type="SUPFAM" id="SSF50475">
    <property type="entry name" value="FMN-binding split barrel"/>
    <property type="match status" value="1"/>
</dbReference>
<keyword evidence="4" id="KW-1185">Reference proteome</keyword>
<dbReference type="Gene3D" id="2.30.110.10">
    <property type="entry name" value="Electron Transport, Fmn-binding Protein, Chain A"/>
    <property type="match status" value="1"/>
</dbReference>
<dbReference type="Pfam" id="PF04075">
    <property type="entry name" value="F420H2_quin_red"/>
    <property type="match status" value="1"/>
</dbReference>
<dbReference type="GO" id="GO:0005886">
    <property type="term" value="C:plasma membrane"/>
    <property type="evidence" value="ECO:0007669"/>
    <property type="project" value="TreeGrafter"/>
</dbReference>
<gene>
    <name evidence="3" type="ORF">HD601_005266</name>
</gene>
<dbReference type="PANTHER" id="PTHR39428">
    <property type="entry name" value="F420H(2)-DEPENDENT QUINONE REDUCTASE RV1261C"/>
    <property type="match status" value="1"/>
</dbReference>
<protein>
    <submittedName>
        <fullName evidence="3">Deazaflavin-dependent oxidoreductase (Nitroreductase family)</fullName>
    </submittedName>
</protein>
<dbReference type="RefSeq" id="WP_184826941.1">
    <property type="nucleotide sequence ID" value="NZ_JACHMM010000001.1"/>
</dbReference>
<dbReference type="InterPro" id="IPR012349">
    <property type="entry name" value="Split_barrel_FMN-bd"/>
</dbReference>
<dbReference type="NCBIfam" id="TIGR00026">
    <property type="entry name" value="hi_GC_TIGR00026"/>
    <property type="match status" value="1"/>
</dbReference>
<sequence>MPLTGEYEPSTSDWARKQAEKYEESGGTSALTLRGRPVIVLTSVGARTGKLRKTALMRVEHDGEYAVVASLGGAPKHPVWYHNLKANPHVELQDATARHDYLAREVTGEERELWWKRAVDAWPDYANYQTKTTRVLPVFVLTRLVD</sequence>
<dbReference type="InterPro" id="IPR004378">
    <property type="entry name" value="F420H2_quin_Rdtase"/>
</dbReference>
<dbReference type="PANTHER" id="PTHR39428:SF3">
    <property type="entry name" value="DEAZAFLAVIN-DEPENDENT NITROREDUCTASE"/>
    <property type="match status" value="1"/>
</dbReference>
<evidence type="ECO:0000256" key="1">
    <source>
        <dbReference type="ARBA" id="ARBA00008710"/>
    </source>
</evidence>
<evidence type="ECO:0000256" key="2">
    <source>
        <dbReference type="ARBA" id="ARBA00049106"/>
    </source>
</evidence>